<proteinExistence type="predicted"/>
<dbReference type="EMBL" id="PYMK01000024">
    <property type="protein sequence ID" value="PSU25400.1"/>
    <property type="molecule type" value="Genomic_DNA"/>
</dbReference>
<dbReference type="RefSeq" id="WP_065176599.1">
    <property type="nucleotide sequence ID" value="NZ_LZFA01000019.1"/>
</dbReference>
<comment type="caution">
    <text evidence="2">The sequence shown here is derived from an EMBL/GenBank/DDBJ whole genome shotgun (WGS) entry which is preliminary data.</text>
</comment>
<dbReference type="AlphaFoldDB" id="A0A2T3IFX0"/>
<feature type="region of interest" description="Disordered" evidence="1">
    <location>
        <begin position="65"/>
        <end position="85"/>
    </location>
</feature>
<evidence type="ECO:0000313" key="2">
    <source>
        <dbReference type="EMBL" id="PSU25400.1"/>
    </source>
</evidence>
<feature type="compositionally biased region" description="Basic and acidic residues" evidence="1">
    <location>
        <begin position="404"/>
        <end position="418"/>
    </location>
</feature>
<dbReference type="Pfam" id="PF21205">
    <property type="entry name" value="Rep3_C"/>
    <property type="match status" value="1"/>
</dbReference>
<name>A0A2T3IFX0_9GAMM</name>
<evidence type="ECO:0000256" key="1">
    <source>
        <dbReference type="SAM" id="MobiDB-lite"/>
    </source>
</evidence>
<evidence type="ECO:0000313" key="3">
    <source>
        <dbReference type="Proteomes" id="UP000240254"/>
    </source>
</evidence>
<dbReference type="Gene3D" id="1.10.10.10">
    <property type="entry name" value="Winged helix-like DNA-binding domain superfamily/Winged helix DNA-binding domain"/>
    <property type="match status" value="1"/>
</dbReference>
<reference evidence="2 3" key="1">
    <citation type="submission" date="2018-03" db="EMBL/GenBank/DDBJ databases">
        <title>Whole genome sequencing of Histamine producing bacteria.</title>
        <authorList>
            <person name="Butler K."/>
        </authorList>
    </citation>
    <scope>NUCLEOTIDE SEQUENCE [LARGE SCALE GENOMIC DNA]</scope>
    <source>
        <strain evidence="2 3">BS2</strain>
    </source>
</reference>
<organism evidence="2 3">
    <name type="scientific">Photobacterium aquimaris</name>
    <dbReference type="NCBI Taxonomy" id="512643"/>
    <lineage>
        <taxon>Bacteria</taxon>
        <taxon>Pseudomonadati</taxon>
        <taxon>Pseudomonadota</taxon>
        <taxon>Gammaproteobacteria</taxon>
        <taxon>Vibrionales</taxon>
        <taxon>Vibrionaceae</taxon>
        <taxon>Photobacterium</taxon>
    </lineage>
</organism>
<dbReference type="Proteomes" id="UP000240254">
    <property type="component" value="Unassembled WGS sequence"/>
</dbReference>
<accession>A0A2T3IFX0</accession>
<dbReference type="InterPro" id="IPR036390">
    <property type="entry name" value="WH_DNA-bd_sf"/>
</dbReference>
<gene>
    <name evidence="2" type="ORF">CTM88_17845</name>
</gene>
<dbReference type="InterPro" id="IPR036388">
    <property type="entry name" value="WH-like_DNA-bd_sf"/>
</dbReference>
<sequence length="475" mass="54507">MSTSLSRIDGEHVANLSRSLITSNTTVLQQRLMVTAVATFVPSDSKLVDQLNSCKKEAEQKIIMHKSANSSASSEDSDTTRTNDNIDSVLSNKRIMNNVTIIKNADADTLCWTSISATECAKLYFSKNTDYLKFRFKLNDFLKFWSPKVINSHNENKPSYLSRGIINSIKNIASITYEVKLCDNGSNIKEYIPIFSKVSLVDSTYIDIEINVDFMPYLVFYCEEIKRIGYIALPLYLLKNATTEYTMKMWLLLLRRYHPMKGYEPYEVTIDIETLREELGVVNSYKNGNDLQKNVINRAISDIIRISNSKETKDRSVLKLLKINNEKADTDEKAYYRINMKGRKTASISLLVDPSHMRKSQNKKLKEKREKAAAKFEKRLNAGITPTDENYLPSFLANFINNSDNKENEKNKEEKKTPTNEQILNNSSTDNRSASVRLKEQLKETINADKSVPIELKEPLKEKTNNEFNANHYLW</sequence>
<feature type="compositionally biased region" description="Polar residues" evidence="1">
    <location>
        <begin position="422"/>
        <end position="434"/>
    </location>
</feature>
<dbReference type="SUPFAM" id="SSF46785">
    <property type="entry name" value="Winged helix' DNA-binding domain"/>
    <property type="match status" value="1"/>
</dbReference>
<feature type="region of interest" description="Disordered" evidence="1">
    <location>
        <begin position="402"/>
        <end position="435"/>
    </location>
</feature>
<protein>
    <submittedName>
        <fullName evidence="2">Replication initiation protein</fullName>
    </submittedName>
</protein>